<evidence type="ECO:0000313" key="2">
    <source>
        <dbReference type="EMBL" id="CAI9172415.1"/>
    </source>
</evidence>
<feature type="compositionally biased region" description="Basic and acidic residues" evidence="1">
    <location>
        <begin position="124"/>
        <end position="143"/>
    </location>
</feature>
<accession>A0ABN8ZFZ5</accession>
<organism evidence="2 3">
    <name type="scientific">Rangifer tarandus platyrhynchus</name>
    <name type="common">Svalbard reindeer</name>
    <dbReference type="NCBI Taxonomy" id="3082113"/>
    <lineage>
        <taxon>Eukaryota</taxon>
        <taxon>Metazoa</taxon>
        <taxon>Chordata</taxon>
        <taxon>Craniata</taxon>
        <taxon>Vertebrata</taxon>
        <taxon>Euteleostomi</taxon>
        <taxon>Mammalia</taxon>
        <taxon>Eutheria</taxon>
        <taxon>Laurasiatheria</taxon>
        <taxon>Artiodactyla</taxon>
        <taxon>Ruminantia</taxon>
        <taxon>Pecora</taxon>
        <taxon>Cervidae</taxon>
        <taxon>Odocoileinae</taxon>
        <taxon>Rangifer</taxon>
    </lineage>
</organism>
<name>A0ABN8ZFZ5_RANTA</name>
<sequence>MLAPRAGAAKGPQAPGHAAQRQSARGRGAVRGAEHGPGHAFSAILTPRLREAGSPLYQSSRAAAQAPSLLWCPECGVPFLESSGDPSGGRCAHRRAPGGESGGPPSDAGRPPEGRRAGRCAPRGVDKRTRNTRTEGFLRERGGEFAVLFPLPGGYRFLWGGGVRGRRPESLSERDRETREQRDEGGGTEARETPGRGLTTRPRPRGSARGDRTARPAAEERGSLASRWDAPANSPGAPRGPRNYLRGLPSPAPSPGGRRRFRTSGSEAKPTATASRAPHLSPGCASVGRARGAVRVSREGPASSARDRSQPIRRAC</sequence>
<reference evidence="2" key="1">
    <citation type="submission" date="2023-04" db="EMBL/GenBank/DDBJ databases">
        <authorList>
            <consortium name="ELIXIR-Norway"/>
        </authorList>
    </citation>
    <scope>NUCLEOTIDE SEQUENCE [LARGE SCALE GENOMIC DNA]</scope>
</reference>
<gene>
    <name evidence="2" type="ORF">MRATA1EN1_LOCUS21377</name>
</gene>
<feature type="compositionally biased region" description="Low complexity" evidence="1">
    <location>
        <begin position="285"/>
        <end position="295"/>
    </location>
</feature>
<protein>
    <submittedName>
        <fullName evidence="2">Uncharacterized protein</fullName>
    </submittedName>
</protein>
<proteinExistence type="predicted"/>
<dbReference type="EMBL" id="OX459968">
    <property type="protein sequence ID" value="CAI9172415.1"/>
    <property type="molecule type" value="Genomic_DNA"/>
</dbReference>
<feature type="compositionally biased region" description="Basic and acidic residues" evidence="1">
    <location>
        <begin position="166"/>
        <end position="194"/>
    </location>
</feature>
<feature type="region of interest" description="Disordered" evidence="1">
    <location>
        <begin position="82"/>
        <end position="316"/>
    </location>
</feature>
<evidence type="ECO:0000256" key="1">
    <source>
        <dbReference type="SAM" id="MobiDB-lite"/>
    </source>
</evidence>
<feature type="compositionally biased region" description="Low complexity" evidence="1">
    <location>
        <begin position="16"/>
        <end position="31"/>
    </location>
</feature>
<feature type="compositionally biased region" description="Basic and acidic residues" evidence="1">
    <location>
        <begin position="208"/>
        <end position="222"/>
    </location>
</feature>
<dbReference type="Proteomes" id="UP001176941">
    <property type="component" value="Chromosome 32"/>
</dbReference>
<evidence type="ECO:0000313" key="3">
    <source>
        <dbReference type="Proteomes" id="UP001176941"/>
    </source>
</evidence>
<feature type="region of interest" description="Disordered" evidence="1">
    <location>
        <begin position="1"/>
        <end position="46"/>
    </location>
</feature>
<keyword evidence="3" id="KW-1185">Reference proteome</keyword>